<name>A0A6H2GZN2_9BACL</name>
<keyword evidence="2" id="KW-1185">Reference proteome</keyword>
<gene>
    <name evidence="1" type="ORF">HGI30_15850</name>
</gene>
<dbReference type="AlphaFoldDB" id="A0A6H2GZN2"/>
<protein>
    <submittedName>
        <fullName evidence="1">Uncharacterized protein</fullName>
    </submittedName>
</protein>
<dbReference type="RefSeq" id="WP_168908443.1">
    <property type="nucleotide sequence ID" value="NZ_CP051428.1"/>
</dbReference>
<evidence type="ECO:0000313" key="1">
    <source>
        <dbReference type="EMBL" id="QJC52894.1"/>
    </source>
</evidence>
<sequence length="46" mass="4935">MSQKAGNTLIVIAIILLNLILMTSGGGRSGDFHEVQTEGYVDVENE</sequence>
<dbReference type="KEGG" id="palr:HGI30_15850"/>
<evidence type="ECO:0000313" key="2">
    <source>
        <dbReference type="Proteomes" id="UP000502136"/>
    </source>
</evidence>
<accession>A0A6H2GZN2</accession>
<reference evidence="1 2" key="1">
    <citation type="submission" date="2020-04" db="EMBL/GenBank/DDBJ databases">
        <title>Novel Paenibacillus strain UniB2 isolated from commercial digestive syrup.</title>
        <authorList>
            <person name="Thorat V."/>
            <person name="Kirdat K."/>
            <person name="Tiwarekar B."/>
            <person name="Yadav A."/>
        </authorList>
    </citation>
    <scope>NUCLEOTIDE SEQUENCE [LARGE SCALE GENOMIC DNA]</scope>
    <source>
        <strain evidence="1 2">UniB2</strain>
    </source>
</reference>
<dbReference type="EMBL" id="CP051428">
    <property type="protein sequence ID" value="QJC52894.1"/>
    <property type="molecule type" value="Genomic_DNA"/>
</dbReference>
<proteinExistence type="predicted"/>
<organism evidence="1 2">
    <name type="scientific">Paenibacillus albicereus</name>
    <dbReference type="NCBI Taxonomy" id="2726185"/>
    <lineage>
        <taxon>Bacteria</taxon>
        <taxon>Bacillati</taxon>
        <taxon>Bacillota</taxon>
        <taxon>Bacilli</taxon>
        <taxon>Bacillales</taxon>
        <taxon>Paenibacillaceae</taxon>
        <taxon>Paenibacillus</taxon>
    </lineage>
</organism>
<dbReference type="Proteomes" id="UP000502136">
    <property type="component" value="Chromosome"/>
</dbReference>